<name>A0A9W4JHM0_9EURO</name>
<dbReference type="AlphaFoldDB" id="A0A9W4JHM0"/>
<organism evidence="1 2">
    <name type="scientific">Penicillium salamii</name>
    <dbReference type="NCBI Taxonomy" id="1612424"/>
    <lineage>
        <taxon>Eukaryota</taxon>
        <taxon>Fungi</taxon>
        <taxon>Dikarya</taxon>
        <taxon>Ascomycota</taxon>
        <taxon>Pezizomycotina</taxon>
        <taxon>Eurotiomycetes</taxon>
        <taxon>Eurotiomycetidae</taxon>
        <taxon>Eurotiales</taxon>
        <taxon>Aspergillaceae</taxon>
        <taxon>Penicillium</taxon>
    </lineage>
</organism>
<proteinExistence type="predicted"/>
<comment type="caution">
    <text evidence="1">The sequence shown here is derived from an EMBL/GenBank/DDBJ whole genome shotgun (WGS) entry which is preliminary data.</text>
</comment>
<evidence type="ECO:0000313" key="2">
    <source>
        <dbReference type="Proteomes" id="UP001152646"/>
    </source>
</evidence>
<accession>A0A9W4JHM0</accession>
<dbReference type="Proteomes" id="UP001152646">
    <property type="component" value="Unassembled WGS sequence"/>
</dbReference>
<sequence>MPGKIDAYVDCGKSLPRPCPDIPVWSDPLTSPVSPYSYYATTYLRKNRQALKSHGIEVECVHLWPRPCTTGTNCKSGSILFS</sequence>
<dbReference type="OrthoDB" id="4664297at2759"/>
<protein>
    <submittedName>
        <fullName evidence="1">Uncharacterized protein</fullName>
    </submittedName>
</protein>
<evidence type="ECO:0000313" key="1">
    <source>
        <dbReference type="EMBL" id="CAG8399579.1"/>
    </source>
</evidence>
<dbReference type="EMBL" id="CAJVPA010000205">
    <property type="protein sequence ID" value="CAG8399579.1"/>
    <property type="molecule type" value="Genomic_DNA"/>
</dbReference>
<gene>
    <name evidence="1" type="ORF">PSALAMII_LOCUS7956</name>
</gene>
<reference evidence="1" key="1">
    <citation type="submission" date="2021-07" db="EMBL/GenBank/DDBJ databases">
        <authorList>
            <person name="Branca A.L. A."/>
        </authorList>
    </citation>
    <scope>NUCLEOTIDE SEQUENCE</scope>
</reference>